<evidence type="ECO:0000256" key="6">
    <source>
        <dbReference type="PROSITE-ProRule" id="PRU00169"/>
    </source>
</evidence>
<evidence type="ECO:0000256" key="1">
    <source>
        <dbReference type="ARBA" id="ARBA00000085"/>
    </source>
</evidence>
<dbReference type="EC" id="2.7.13.3" evidence="2"/>
<evidence type="ECO:0000256" key="5">
    <source>
        <dbReference type="ARBA" id="ARBA00022777"/>
    </source>
</evidence>
<dbReference type="SMART" id="SM00388">
    <property type="entry name" value="HisKA"/>
    <property type="match status" value="1"/>
</dbReference>
<dbReference type="PROSITE" id="PS50110">
    <property type="entry name" value="RESPONSE_REGULATORY"/>
    <property type="match status" value="1"/>
</dbReference>
<dbReference type="Pfam" id="PF02518">
    <property type="entry name" value="HATPase_c"/>
    <property type="match status" value="1"/>
</dbReference>
<protein>
    <recommendedName>
        <fullName evidence="2">histidine kinase</fullName>
        <ecNumber evidence="2">2.7.13.3</ecNumber>
    </recommendedName>
</protein>
<feature type="transmembrane region" description="Helical" evidence="7">
    <location>
        <begin position="26"/>
        <end position="48"/>
    </location>
</feature>
<evidence type="ECO:0000256" key="4">
    <source>
        <dbReference type="ARBA" id="ARBA00022679"/>
    </source>
</evidence>
<feature type="domain" description="Response regulatory" evidence="9">
    <location>
        <begin position="474"/>
        <end position="591"/>
    </location>
</feature>
<dbReference type="InterPro" id="IPR005467">
    <property type="entry name" value="His_kinase_dom"/>
</dbReference>
<comment type="caution">
    <text evidence="10">The sequence shown here is derived from an EMBL/GenBank/DDBJ whole genome shotgun (WGS) entry which is preliminary data.</text>
</comment>
<evidence type="ECO:0000259" key="8">
    <source>
        <dbReference type="PROSITE" id="PS50109"/>
    </source>
</evidence>
<dbReference type="PANTHER" id="PTHR43047">
    <property type="entry name" value="TWO-COMPONENT HISTIDINE PROTEIN KINASE"/>
    <property type="match status" value="1"/>
</dbReference>
<keyword evidence="7" id="KW-0472">Membrane</keyword>
<dbReference type="SUPFAM" id="SSF47384">
    <property type="entry name" value="Homodimeric domain of signal transducing histidine kinase"/>
    <property type="match status" value="1"/>
</dbReference>
<dbReference type="RefSeq" id="WP_108688833.1">
    <property type="nucleotide sequence ID" value="NZ_QCYK01000003.1"/>
</dbReference>
<keyword evidence="7" id="KW-0812">Transmembrane</keyword>
<organism evidence="10 11">
    <name type="scientific">Chitinophaga parva</name>
    <dbReference type="NCBI Taxonomy" id="2169414"/>
    <lineage>
        <taxon>Bacteria</taxon>
        <taxon>Pseudomonadati</taxon>
        <taxon>Bacteroidota</taxon>
        <taxon>Chitinophagia</taxon>
        <taxon>Chitinophagales</taxon>
        <taxon>Chitinophagaceae</taxon>
        <taxon>Chitinophaga</taxon>
    </lineage>
</organism>
<dbReference type="SUPFAM" id="SSF52172">
    <property type="entry name" value="CheY-like"/>
    <property type="match status" value="1"/>
</dbReference>
<dbReference type="PANTHER" id="PTHR43047:SF72">
    <property type="entry name" value="OSMOSENSING HISTIDINE PROTEIN KINASE SLN1"/>
    <property type="match status" value="1"/>
</dbReference>
<dbReference type="GO" id="GO:0009927">
    <property type="term" value="F:histidine phosphotransfer kinase activity"/>
    <property type="evidence" value="ECO:0007669"/>
    <property type="project" value="TreeGrafter"/>
</dbReference>
<keyword evidence="5" id="KW-0418">Kinase</keyword>
<dbReference type="Gene3D" id="3.30.565.10">
    <property type="entry name" value="Histidine kinase-like ATPase, C-terminal domain"/>
    <property type="match status" value="1"/>
</dbReference>
<dbReference type="InterPro" id="IPR036890">
    <property type="entry name" value="HATPase_C_sf"/>
</dbReference>
<dbReference type="Gene3D" id="1.10.287.130">
    <property type="match status" value="1"/>
</dbReference>
<dbReference type="InterPro" id="IPR001789">
    <property type="entry name" value="Sig_transdc_resp-reg_receiver"/>
</dbReference>
<name>A0A2T7BDB9_9BACT</name>
<accession>A0A2T7BDB9</accession>
<keyword evidence="7" id="KW-1133">Transmembrane helix</keyword>
<dbReference type="AlphaFoldDB" id="A0A2T7BDB9"/>
<feature type="transmembrane region" description="Helical" evidence="7">
    <location>
        <begin position="79"/>
        <end position="96"/>
    </location>
</feature>
<feature type="transmembrane region" description="Helical" evidence="7">
    <location>
        <begin position="54"/>
        <end position="72"/>
    </location>
</feature>
<dbReference type="SUPFAM" id="SSF55874">
    <property type="entry name" value="ATPase domain of HSP90 chaperone/DNA topoisomerase II/histidine kinase"/>
    <property type="match status" value="1"/>
</dbReference>
<dbReference type="InterPro" id="IPR036097">
    <property type="entry name" value="HisK_dim/P_sf"/>
</dbReference>
<feature type="transmembrane region" description="Helical" evidence="7">
    <location>
        <begin position="126"/>
        <end position="142"/>
    </location>
</feature>
<evidence type="ECO:0000313" key="11">
    <source>
        <dbReference type="Proteomes" id="UP000244450"/>
    </source>
</evidence>
<reference evidence="10 11" key="1">
    <citation type="submission" date="2018-04" db="EMBL/GenBank/DDBJ databases">
        <title>Chitinophaga fuyangensis sp. nov., isolated from soil in a chemical factory.</title>
        <authorList>
            <person name="Chen K."/>
        </authorList>
    </citation>
    <scope>NUCLEOTIDE SEQUENCE [LARGE SCALE GENOMIC DNA]</scope>
    <source>
        <strain evidence="10 11">LY-1</strain>
    </source>
</reference>
<dbReference type="InterPro" id="IPR004358">
    <property type="entry name" value="Sig_transdc_His_kin-like_C"/>
</dbReference>
<dbReference type="EMBL" id="QCYK01000003">
    <property type="protein sequence ID" value="PUZ23089.1"/>
    <property type="molecule type" value="Genomic_DNA"/>
</dbReference>
<keyword evidence="3 6" id="KW-0597">Phosphoprotein</keyword>
<dbReference type="Pfam" id="PF00072">
    <property type="entry name" value="Response_reg"/>
    <property type="match status" value="1"/>
</dbReference>
<dbReference type="InterPro" id="IPR003594">
    <property type="entry name" value="HATPase_dom"/>
</dbReference>
<dbReference type="PRINTS" id="PR00344">
    <property type="entry name" value="BCTRLSENSOR"/>
</dbReference>
<dbReference type="GO" id="GO:0000155">
    <property type="term" value="F:phosphorelay sensor kinase activity"/>
    <property type="evidence" value="ECO:0007669"/>
    <property type="project" value="InterPro"/>
</dbReference>
<dbReference type="Gene3D" id="3.40.50.2300">
    <property type="match status" value="1"/>
</dbReference>
<dbReference type="SMART" id="SM00387">
    <property type="entry name" value="HATPase_c"/>
    <property type="match status" value="1"/>
</dbReference>
<dbReference type="CDD" id="cd17546">
    <property type="entry name" value="REC_hyHK_CKI1_RcsC-like"/>
    <property type="match status" value="1"/>
</dbReference>
<dbReference type="OrthoDB" id="636661at2"/>
<evidence type="ECO:0000313" key="10">
    <source>
        <dbReference type="EMBL" id="PUZ23089.1"/>
    </source>
</evidence>
<comment type="catalytic activity">
    <reaction evidence="1">
        <text>ATP + protein L-histidine = ADP + protein N-phospho-L-histidine.</text>
        <dbReference type="EC" id="2.7.13.3"/>
    </reaction>
</comment>
<dbReference type="Pfam" id="PF00512">
    <property type="entry name" value="HisKA"/>
    <property type="match status" value="1"/>
</dbReference>
<dbReference type="CDD" id="cd00082">
    <property type="entry name" value="HisKA"/>
    <property type="match status" value="1"/>
</dbReference>
<evidence type="ECO:0000259" key="9">
    <source>
        <dbReference type="PROSITE" id="PS50110"/>
    </source>
</evidence>
<gene>
    <name evidence="10" type="ORF">DCC81_22055</name>
</gene>
<proteinExistence type="predicted"/>
<keyword evidence="11" id="KW-1185">Reference proteome</keyword>
<dbReference type="SMART" id="SM00448">
    <property type="entry name" value="REC"/>
    <property type="match status" value="1"/>
</dbReference>
<dbReference type="InterPro" id="IPR003661">
    <property type="entry name" value="HisK_dim/P_dom"/>
</dbReference>
<dbReference type="PROSITE" id="PS50109">
    <property type="entry name" value="HIS_KIN"/>
    <property type="match status" value="1"/>
</dbReference>
<evidence type="ECO:0000256" key="7">
    <source>
        <dbReference type="SAM" id="Phobius"/>
    </source>
</evidence>
<keyword evidence="4" id="KW-0808">Transferase</keyword>
<dbReference type="GO" id="GO:0005886">
    <property type="term" value="C:plasma membrane"/>
    <property type="evidence" value="ECO:0007669"/>
    <property type="project" value="TreeGrafter"/>
</dbReference>
<evidence type="ECO:0000256" key="3">
    <source>
        <dbReference type="ARBA" id="ARBA00022553"/>
    </source>
</evidence>
<feature type="transmembrane region" description="Helical" evidence="7">
    <location>
        <begin position="162"/>
        <end position="183"/>
    </location>
</feature>
<feature type="modified residue" description="4-aspartylphosphate" evidence="6">
    <location>
        <position position="524"/>
    </location>
</feature>
<dbReference type="Proteomes" id="UP000244450">
    <property type="component" value="Unassembled WGS sequence"/>
</dbReference>
<dbReference type="InterPro" id="IPR011006">
    <property type="entry name" value="CheY-like_superfamily"/>
</dbReference>
<sequence>MPLIDSILNIGLAGHQKDETTEQSRVVNAIASLTAVLVLVYGIVFYLVWPALGILLPAVGLCVAFCAVLYANHRHHYRAAKLGLQCTFAFVIMYYGAYLGRIANTQLLAVFMVSLSLLIFSWEERLLCIISILLPLTGLVLLEMNEYYGWIAPLQLGDTAQYIYRWLIMIVVIALNFLVIYFYQRRFHRLLASVKQQRETLAEMVKERTMELQNTVSQLNRSNASKTVFLQETSHEIRNALHAISGITQLLRHAQAQRQASADEQLLIENLYSTSNALSEIINNVLELSRIEAGKADELHETCFSLREWLQGIVNIYAYTTRLKKINLQLKTDPTVPPFVIIDRIRLRQVVNNLLTNAIKYTPAFRNITLRCFVKEGSLCIQVQDEGVGIAADKLGDIFKPFEQGALPTYGSSGLGLTIAHRMSEMLGGRIDIESVQGQGTTITVRLPLKEGTAALVEEFTPDLRMQPVLQDARILIMEDDPLNQVIMRRMLQQMGVRDIMIAGDGEEGLAQAQAMPPDLIIMDMQMPRMAGEKVVQRIRQDAYLRHIPILATSANAFAEQRQKALESGIDEYLTKPVEYATLYQLLKKHLLETAYS</sequence>
<feature type="domain" description="Histidine kinase" evidence="8">
    <location>
        <begin position="232"/>
        <end position="451"/>
    </location>
</feature>
<evidence type="ECO:0000256" key="2">
    <source>
        <dbReference type="ARBA" id="ARBA00012438"/>
    </source>
</evidence>